<proteinExistence type="predicted"/>
<sequence length="270" mass="28459">MPLRLHSGAVVAPSGGTYEPNETVLRYHRDLVELFGGKLDEELLRAGAQVSHTRMAELLVERLPAGGVRPDLVVLAAALPDLNPVRSVSAYLGLLTGGRADQCFSVTEQGLGAAFTALRVGAAHERTGGSSAFLLAVLEQTTLPAHDPVVHDGVPVRDSGVLLLFESGGGFGEIDSVTRLPEAGLLGPRLAEVTAAAPRPLVVAGPWTDPAAVPEGVDRHRVPPGGYCTSVWSALAEHGPRWREEYDTVVLCDRDPRSDTAHVAVLGRGQ</sequence>
<dbReference type="RefSeq" id="WP_127175927.1">
    <property type="nucleotide sequence ID" value="NZ_CP029078.1"/>
</dbReference>
<name>A0A3S5HW53_STRGD</name>
<evidence type="ECO:0008006" key="3">
    <source>
        <dbReference type="Google" id="ProtNLM"/>
    </source>
</evidence>
<dbReference type="Proteomes" id="UP000271291">
    <property type="component" value="Chromosome"/>
</dbReference>
<gene>
    <name evidence="1" type="ORF">ELQ87_00900</name>
</gene>
<evidence type="ECO:0000313" key="1">
    <source>
        <dbReference type="EMBL" id="AZS83011.1"/>
    </source>
</evidence>
<evidence type="ECO:0000313" key="2">
    <source>
        <dbReference type="Proteomes" id="UP000271291"/>
    </source>
</evidence>
<reference evidence="1 2" key="1">
    <citation type="submission" date="2018-12" db="EMBL/GenBank/DDBJ databases">
        <title>Streptomyces griseoviridis F1-27 complete genome.</title>
        <authorList>
            <person name="Mariita R.M."/>
            <person name="Sello J.K."/>
        </authorList>
    </citation>
    <scope>NUCLEOTIDE SEQUENCE [LARGE SCALE GENOMIC DNA]</scope>
    <source>
        <strain evidence="1 2">F1-27</strain>
    </source>
</reference>
<dbReference type="EMBL" id="CP034687">
    <property type="protein sequence ID" value="AZS83011.1"/>
    <property type="molecule type" value="Genomic_DNA"/>
</dbReference>
<accession>A0A3S5HW53</accession>
<dbReference type="OrthoDB" id="3539120at2"/>
<dbReference type="KEGG" id="sgd:ELQ87_00900"/>
<protein>
    <recommendedName>
        <fullName evidence="3">Beta-ketoacyl synthase N-terminal domain-containing protein</fullName>
    </recommendedName>
</protein>
<dbReference type="AlphaFoldDB" id="A0A3S5HW53"/>
<organism evidence="1 2">
    <name type="scientific">Streptomyces griseoviridis</name>
    <dbReference type="NCBI Taxonomy" id="45398"/>
    <lineage>
        <taxon>Bacteria</taxon>
        <taxon>Bacillati</taxon>
        <taxon>Actinomycetota</taxon>
        <taxon>Actinomycetes</taxon>
        <taxon>Kitasatosporales</taxon>
        <taxon>Streptomycetaceae</taxon>
        <taxon>Streptomyces</taxon>
    </lineage>
</organism>